<keyword evidence="2" id="KW-0503">Monooxygenase</keyword>
<dbReference type="SUPFAM" id="SSF54909">
    <property type="entry name" value="Dimeric alpha+beta barrel"/>
    <property type="match status" value="1"/>
</dbReference>
<evidence type="ECO:0000313" key="2">
    <source>
        <dbReference type="EMBL" id="MBR0799048.1"/>
    </source>
</evidence>
<protein>
    <submittedName>
        <fullName evidence="2">Antibiotic biosynthesis monooxygenase</fullName>
    </submittedName>
</protein>
<dbReference type="InterPro" id="IPR007138">
    <property type="entry name" value="ABM_dom"/>
</dbReference>
<reference evidence="3" key="1">
    <citation type="journal article" date="2021" name="ISME J.">
        <title>Evolutionary origin and ecological implication of a unique nif island in free-living Bradyrhizobium lineages.</title>
        <authorList>
            <person name="Tao J."/>
        </authorList>
    </citation>
    <scope>NUCLEOTIDE SEQUENCE [LARGE SCALE GENOMIC DNA]</scope>
    <source>
        <strain evidence="3">SZCCT0434</strain>
    </source>
</reference>
<feature type="domain" description="ABM" evidence="1">
    <location>
        <begin position="2"/>
        <end position="91"/>
    </location>
</feature>
<dbReference type="GO" id="GO:0004497">
    <property type="term" value="F:monooxygenase activity"/>
    <property type="evidence" value="ECO:0007669"/>
    <property type="project" value="UniProtKB-KW"/>
</dbReference>
<dbReference type="RefSeq" id="WP_212397547.1">
    <property type="nucleotide sequence ID" value="NZ_JAFCJH010000034.1"/>
</dbReference>
<dbReference type="InterPro" id="IPR011008">
    <property type="entry name" value="Dimeric_a/b-barrel"/>
</dbReference>
<evidence type="ECO:0000313" key="3">
    <source>
        <dbReference type="Proteomes" id="UP001315278"/>
    </source>
</evidence>
<gene>
    <name evidence="2" type="ORF">JQ615_27040</name>
</gene>
<dbReference type="Proteomes" id="UP001315278">
    <property type="component" value="Unassembled WGS sequence"/>
</dbReference>
<dbReference type="EMBL" id="JAFCJH010000034">
    <property type="protein sequence ID" value="MBR0799048.1"/>
    <property type="molecule type" value="Genomic_DNA"/>
</dbReference>
<dbReference type="PROSITE" id="PS51725">
    <property type="entry name" value="ABM"/>
    <property type="match status" value="1"/>
</dbReference>
<comment type="caution">
    <text evidence="2">The sequence shown here is derived from an EMBL/GenBank/DDBJ whole genome shotgun (WGS) entry which is preliminary data.</text>
</comment>
<accession>A0ABS5FQL8</accession>
<dbReference type="Gene3D" id="3.30.70.100">
    <property type="match status" value="1"/>
</dbReference>
<proteinExistence type="predicted"/>
<sequence length="97" mass="10959">MITEIAQIEIKPGTEKDYEIAIARAVTLPSPAGFHGFELHRSIEKPSRYRFIAKWDTVEAHDAFRSSEKFGEWRALVGPYYAAPPEVEHTVTVVSTL</sequence>
<organism evidence="2 3">
    <name type="scientific">Bradyrhizobium jicamae</name>
    <dbReference type="NCBI Taxonomy" id="280332"/>
    <lineage>
        <taxon>Bacteria</taxon>
        <taxon>Pseudomonadati</taxon>
        <taxon>Pseudomonadota</taxon>
        <taxon>Alphaproteobacteria</taxon>
        <taxon>Hyphomicrobiales</taxon>
        <taxon>Nitrobacteraceae</taxon>
        <taxon>Bradyrhizobium</taxon>
    </lineage>
</organism>
<keyword evidence="3" id="KW-1185">Reference proteome</keyword>
<dbReference type="Pfam" id="PF03992">
    <property type="entry name" value="ABM"/>
    <property type="match status" value="1"/>
</dbReference>
<evidence type="ECO:0000259" key="1">
    <source>
        <dbReference type="PROSITE" id="PS51725"/>
    </source>
</evidence>
<name>A0ABS5FQL8_9BRAD</name>
<keyword evidence="2" id="KW-0560">Oxidoreductase</keyword>